<evidence type="ECO:0000313" key="3">
    <source>
        <dbReference type="Proteomes" id="UP000261174"/>
    </source>
</evidence>
<organism evidence="2 3">
    <name type="scientific">Chitinophaga silvisoli</name>
    <dbReference type="NCBI Taxonomy" id="2291814"/>
    <lineage>
        <taxon>Bacteria</taxon>
        <taxon>Pseudomonadati</taxon>
        <taxon>Bacteroidota</taxon>
        <taxon>Chitinophagia</taxon>
        <taxon>Chitinophagales</taxon>
        <taxon>Chitinophagaceae</taxon>
        <taxon>Chitinophaga</taxon>
    </lineage>
</organism>
<keyword evidence="3" id="KW-1185">Reference proteome</keyword>
<protein>
    <submittedName>
        <fullName evidence="2">Uncharacterized protein</fullName>
    </submittedName>
</protein>
<accession>A0A3E1NJ02</accession>
<comment type="caution">
    <text evidence="2">The sequence shown here is derived from an EMBL/GenBank/DDBJ whole genome shotgun (WGS) entry which is preliminary data.</text>
</comment>
<dbReference type="RefSeq" id="WP_158569345.1">
    <property type="nucleotide sequence ID" value="NZ_QTJV01000074.1"/>
</dbReference>
<evidence type="ECO:0000313" key="2">
    <source>
        <dbReference type="EMBL" id="RFM27910.1"/>
    </source>
</evidence>
<dbReference type="Proteomes" id="UP000261174">
    <property type="component" value="Unassembled WGS sequence"/>
</dbReference>
<sequence>IAGQRVYRVINIILHESLHRQLYTKYNTEQALALVKPIYDKFKFWLDTQDNSTKERLKPYLFENFNTSEALEEFLVESITSNALMSALNEIKYDNRKTNKRKTLFSRLLEVIADMLGIKINEDSLLAAARDAYKAIKKIPKENNQEAIQGTFQFEEETASTEQIENPNEDNSQDYNYNNDNLNDGLDMFSSVDDDIVLNMAELTSRLSIAQQPEFATLLDTGRISFSCM</sequence>
<feature type="non-terminal residue" evidence="2">
    <location>
        <position position="1"/>
    </location>
</feature>
<proteinExistence type="predicted"/>
<dbReference type="EMBL" id="QTJV01000074">
    <property type="protein sequence ID" value="RFM27910.1"/>
    <property type="molecule type" value="Genomic_DNA"/>
</dbReference>
<name>A0A3E1NJ02_9BACT</name>
<gene>
    <name evidence="2" type="ORF">DXN04_34505</name>
</gene>
<dbReference type="AlphaFoldDB" id="A0A3E1NJ02"/>
<evidence type="ECO:0000256" key="1">
    <source>
        <dbReference type="SAM" id="MobiDB-lite"/>
    </source>
</evidence>
<feature type="region of interest" description="Disordered" evidence="1">
    <location>
        <begin position="158"/>
        <end position="179"/>
    </location>
</feature>
<reference evidence="2 3" key="1">
    <citation type="submission" date="2018-08" db="EMBL/GenBank/DDBJ databases">
        <title>Chitinophaga sp. K20C18050901, a novel bacterium isolated from forest soil.</title>
        <authorList>
            <person name="Wang C."/>
        </authorList>
    </citation>
    <scope>NUCLEOTIDE SEQUENCE [LARGE SCALE GENOMIC DNA]</scope>
    <source>
        <strain evidence="2 3">K20C18050901</strain>
    </source>
</reference>